<feature type="signal peptide" evidence="3">
    <location>
        <begin position="1"/>
        <end position="24"/>
    </location>
</feature>
<dbReference type="Pfam" id="PF03524">
    <property type="entry name" value="CagX"/>
    <property type="match status" value="1"/>
</dbReference>
<gene>
    <name evidence="4" type="ORF">GCM10009115_03810</name>
</gene>
<dbReference type="InterPro" id="IPR014142">
    <property type="entry name" value="TrbG_Ti"/>
</dbReference>
<proteinExistence type="inferred from homology"/>
<dbReference type="CDD" id="cd06911">
    <property type="entry name" value="VirB9_CagX_TrbG"/>
    <property type="match status" value="1"/>
</dbReference>
<dbReference type="InterPro" id="IPR038161">
    <property type="entry name" value="VirB9/CagX/TrbG_C_sf"/>
</dbReference>
<dbReference type="Proteomes" id="UP001500738">
    <property type="component" value="Unassembled WGS sequence"/>
</dbReference>
<feature type="chain" id="PRO_5045471902" description="P-type conjugative transfer protein TrbG" evidence="3">
    <location>
        <begin position="25"/>
        <end position="283"/>
    </location>
</feature>
<reference evidence="4 5" key="1">
    <citation type="journal article" date="2019" name="Int. J. Syst. Evol. Microbiol.">
        <title>The Global Catalogue of Microorganisms (GCM) 10K type strain sequencing project: providing services to taxonomists for standard genome sequencing and annotation.</title>
        <authorList>
            <consortium name="The Broad Institute Genomics Platform"/>
            <consortium name="The Broad Institute Genome Sequencing Center for Infectious Disease"/>
            <person name="Wu L."/>
            <person name="Ma J."/>
        </authorList>
    </citation>
    <scope>NUCLEOTIDE SEQUENCE [LARGE SCALE GENOMIC DNA]</scope>
    <source>
        <strain evidence="4 5">JCM 15910</strain>
    </source>
</reference>
<evidence type="ECO:0000256" key="2">
    <source>
        <dbReference type="ARBA" id="ARBA00022729"/>
    </source>
</evidence>
<dbReference type="InterPro" id="IPR033645">
    <property type="entry name" value="VirB9/CagX/TrbG_C"/>
</dbReference>
<organism evidence="4 5">
    <name type="scientific">Sphingopyxis soli</name>
    <dbReference type="NCBI Taxonomy" id="592051"/>
    <lineage>
        <taxon>Bacteria</taxon>
        <taxon>Pseudomonadati</taxon>
        <taxon>Pseudomonadota</taxon>
        <taxon>Alphaproteobacteria</taxon>
        <taxon>Sphingomonadales</taxon>
        <taxon>Sphingomonadaceae</taxon>
        <taxon>Sphingopyxis</taxon>
    </lineage>
</organism>
<evidence type="ECO:0000256" key="1">
    <source>
        <dbReference type="ARBA" id="ARBA00006135"/>
    </source>
</evidence>
<evidence type="ECO:0000313" key="4">
    <source>
        <dbReference type="EMBL" id="GAA0861384.1"/>
    </source>
</evidence>
<keyword evidence="2 3" id="KW-0732">Signal</keyword>
<evidence type="ECO:0000313" key="5">
    <source>
        <dbReference type="Proteomes" id="UP001500738"/>
    </source>
</evidence>
<dbReference type="Gene3D" id="2.60.40.2500">
    <property type="match status" value="1"/>
</dbReference>
<evidence type="ECO:0008006" key="6">
    <source>
        <dbReference type="Google" id="ProtNLM"/>
    </source>
</evidence>
<sequence>MKPVSPEFLLAGAALLGLSSPSIAAESRDPRQNVGRANDAARVQPDRATFLNAIQRYAWAEGALYQVYASPGQVTDIVLQEGEELVGPGPVAAGDTVRWIIGDTVSGSGASRRVHILVKPTRPDIMTNIVINTSRRTYHIELRATPATYMASVSWSYPEAELIALRMAEAERERTAPVAAGLDLGALNFRYRLSGDKPGWRPVRVFDDGRQTFVEFGEDIATGEMPPLFATGAKGEAELLNYRVQGRYMIVDRLFERGELRMGAGRAARKVIIERGPRGGDRS</sequence>
<comment type="caution">
    <text evidence="4">The sequence shown here is derived from an EMBL/GenBank/DDBJ whole genome shotgun (WGS) entry which is preliminary data.</text>
</comment>
<accession>A0ABN1LX48</accession>
<dbReference type="RefSeq" id="WP_215352261.1">
    <property type="nucleotide sequence ID" value="NZ_BAAAFE010000002.1"/>
</dbReference>
<comment type="similarity">
    <text evidence="1">Belongs to the TrbG/VirB9 family.</text>
</comment>
<name>A0ABN1LX48_9SPHN</name>
<dbReference type="EMBL" id="BAAAFE010000002">
    <property type="protein sequence ID" value="GAA0861384.1"/>
    <property type="molecule type" value="Genomic_DNA"/>
</dbReference>
<dbReference type="NCBIfam" id="TIGR02775">
    <property type="entry name" value="TrbG_Ti"/>
    <property type="match status" value="1"/>
</dbReference>
<dbReference type="InterPro" id="IPR010258">
    <property type="entry name" value="Conjugal_tfr_TrbG/VirB9/CagX"/>
</dbReference>
<keyword evidence="5" id="KW-1185">Reference proteome</keyword>
<protein>
    <recommendedName>
        <fullName evidence="6">P-type conjugative transfer protein TrbG</fullName>
    </recommendedName>
</protein>
<evidence type="ECO:0000256" key="3">
    <source>
        <dbReference type="SAM" id="SignalP"/>
    </source>
</evidence>